<dbReference type="Proteomes" id="UP001642487">
    <property type="component" value="Chromosome 4"/>
</dbReference>
<keyword evidence="2" id="KW-1185">Reference proteome</keyword>
<evidence type="ECO:0000313" key="2">
    <source>
        <dbReference type="Proteomes" id="UP001642487"/>
    </source>
</evidence>
<evidence type="ECO:0000313" key="1">
    <source>
        <dbReference type="EMBL" id="CAK9321261.1"/>
    </source>
</evidence>
<gene>
    <name evidence="1" type="ORF">CITCOLO1_LOCUS13329</name>
</gene>
<protein>
    <submittedName>
        <fullName evidence="1">Uncharacterized protein</fullName>
    </submittedName>
</protein>
<reference evidence="1 2" key="1">
    <citation type="submission" date="2024-03" db="EMBL/GenBank/DDBJ databases">
        <authorList>
            <person name="Gkanogiannis A."/>
            <person name="Becerra Lopez-Lavalle L."/>
        </authorList>
    </citation>
    <scope>NUCLEOTIDE SEQUENCE [LARGE SCALE GENOMIC DNA]</scope>
</reference>
<name>A0ABP0YQE4_9ROSI</name>
<organism evidence="1 2">
    <name type="scientific">Citrullus colocynthis</name>
    <name type="common">colocynth</name>
    <dbReference type="NCBI Taxonomy" id="252529"/>
    <lineage>
        <taxon>Eukaryota</taxon>
        <taxon>Viridiplantae</taxon>
        <taxon>Streptophyta</taxon>
        <taxon>Embryophyta</taxon>
        <taxon>Tracheophyta</taxon>
        <taxon>Spermatophyta</taxon>
        <taxon>Magnoliopsida</taxon>
        <taxon>eudicotyledons</taxon>
        <taxon>Gunneridae</taxon>
        <taxon>Pentapetalae</taxon>
        <taxon>rosids</taxon>
        <taxon>fabids</taxon>
        <taxon>Cucurbitales</taxon>
        <taxon>Cucurbitaceae</taxon>
        <taxon>Benincaseae</taxon>
        <taxon>Citrullus</taxon>
    </lineage>
</organism>
<dbReference type="EMBL" id="OZ021738">
    <property type="protein sequence ID" value="CAK9321261.1"/>
    <property type="molecule type" value="Genomic_DNA"/>
</dbReference>
<sequence>MEDLILASRSTKVTLDSTNNATVEAAKLTIVVVALRVTNCAMNLANVSMTGAKIRDEYSGESGIHGTWSICVNRIVSIQIADFDSTS</sequence>
<accession>A0ABP0YQE4</accession>
<proteinExistence type="predicted"/>